<keyword evidence="2" id="KW-0479">Metal-binding</keyword>
<evidence type="ECO:0000313" key="7">
    <source>
        <dbReference type="EMBL" id="CEM08073.1"/>
    </source>
</evidence>
<feature type="domain" description="Rieske" evidence="6">
    <location>
        <begin position="54"/>
        <end position="165"/>
    </location>
</feature>
<dbReference type="SUPFAM" id="SSF50022">
    <property type="entry name" value="ISP domain"/>
    <property type="match status" value="1"/>
</dbReference>
<dbReference type="Gene3D" id="2.102.10.10">
    <property type="entry name" value="Rieske [2Fe-2S] iron-sulphur domain"/>
    <property type="match status" value="1"/>
</dbReference>
<keyword evidence="1" id="KW-0001">2Fe-2S</keyword>
<dbReference type="EMBL" id="CDMZ01000161">
    <property type="protein sequence ID" value="CEM08073.1"/>
    <property type="molecule type" value="Genomic_DNA"/>
</dbReference>
<dbReference type="InterPro" id="IPR017941">
    <property type="entry name" value="Rieske_2Fe-2S"/>
</dbReference>
<gene>
    <name evidence="7" type="ORF">Cvel_15466</name>
</gene>
<proteinExistence type="predicted"/>
<dbReference type="Pfam" id="PF00355">
    <property type="entry name" value="Rieske"/>
    <property type="match status" value="1"/>
</dbReference>
<evidence type="ECO:0000256" key="1">
    <source>
        <dbReference type="ARBA" id="ARBA00022714"/>
    </source>
</evidence>
<dbReference type="CDD" id="cd03467">
    <property type="entry name" value="Rieske"/>
    <property type="match status" value="1"/>
</dbReference>
<evidence type="ECO:0000256" key="5">
    <source>
        <dbReference type="SAM" id="SignalP"/>
    </source>
</evidence>
<dbReference type="GO" id="GO:0051537">
    <property type="term" value="F:2 iron, 2 sulfur cluster binding"/>
    <property type="evidence" value="ECO:0007669"/>
    <property type="project" value="UniProtKB-KW"/>
</dbReference>
<accession>A0A0G4F7V5</accession>
<dbReference type="PANTHER" id="PTHR21496">
    <property type="entry name" value="FERREDOXIN-RELATED"/>
    <property type="match status" value="1"/>
</dbReference>
<sequence>MKLLFCVLSAVVLPAQAFVVSPFSLASRGRRAVESTQLNALKAATAKTGNRVWKSAIKVTEIAPGAVIPVNVGGLNVLIIADEDGTISACANSCPHLNTPLEQATIEEGKIICGLHQTAFNLETGEVVGKWCPSPPVVGPVTGLLKPPRPLKTFPVRQVGDDLQVLVRNQARPSYEQKYWKGLLDAQGKDDGTYY</sequence>
<keyword evidence="4" id="KW-0411">Iron-sulfur</keyword>
<keyword evidence="3" id="KW-0408">Iron</keyword>
<organism evidence="7">
    <name type="scientific">Chromera velia CCMP2878</name>
    <dbReference type="NCBI Taxonomy" id="1169474"/>
    <lineage>
        <taxon>Eukaryota</taxon>
        <taxon>Sar</taxon>
        <taxon>Alveolata</taxon>
        <taxon>Colpodellida</taxon>
        <taxon>Chromeraceae</taxon>
        <taxon>Chromera</taxon>
    </lineage>
</organism>
<dbReference type="VEuPathDB" id="CryptoDB:Cvel_15466"/>
<reference evidence="7" key="1">
    <citation type="submission" date="2014-11" db="EMBL/GenBank/DDBJ databases">
        <authorList>
            <person name="Otto D Thomas"/>
            <person name="Naeem Raeece"/>
        </authorList>
    </citation>
    <scope>NUCLEOTIDE SEQUENCE</scope>
</reference>
<dbReference type="GO" id="GO:0046872">
    <property type="term" value="F:metal ion binding"/>
    <property type="evidence" value="ECO:0007669"/>
    <property type="project" value="UniProtKB-KW"/>
</dbReference>
<dbReference type="PROSITE" id="PS51296">
    <property type="entry name" value="RIESKE"/>
    <property type="match status" value="1"/>
</dbReference>
<dbReference type="PANTHER" id="PTHR21496:SF23">
    <property type="entry name" value="3-PHENYLPROPIONATE_CINNAMIC ACID DIOXYGENASE FERREDOXIN SUBUNIT"/>
    <property type="match status" value="1"/>
</dbReference>
<evidence type="ECO:0000256" key="4">
    <source>
        <dbReference type="ARBA" id="ARBA00023014"/>
    </source>
</evidence>
<protein>
    <recommendedName>
        <fullName evidence="6">Rieske domain-containing protein</fullName>
    </recommendedName>
</protein>
<dbReference type="PhylomeDB" id="A0A0G4F7V5"/>
<keyword evidence="5" id="KW-0732">Signal</keyword>
<evidence type="ECO:0000256" key="2">
    <source>
        <dbReference type="ARBA" id="ARBA00022723"/>
    </source>
</evidence>
<dbReference type="InterPro" id="IPR036922">
    <property type="entry name" value="Rieske_2Fe-2S_sf"/>
</dbReference>
<evidence type="ECO:0000256" key="3">
    <source>
        <dbReference type="ARBA" id="ARBA00023004"/>
    </source>
</evidence>
<feature type="signal peptide" evidence="5">
    <location>
        <begin position="1"/>
        <end position="17"/>
    </location>
</feature>
<dbReference type="AlphaFoldDB" id="A0A0G4F7V5"/>
<evidence type="ECO:0000259" key="6">
    <source>
        <dbReference type="PROSITE" id="PS51296"/>
    </source>
</evidence>
<feature type="chain" id="PRO_5005188724" description="Rieske domain-containing protein" evidence="5">
    <location>
        <begin position="18"/>
        <end position="195"/>
    </location>
</feature>
<name>A0A0G4F7V5_9ALVE</name>